<evidence type="ECO:0000313" key="5">
    <source>
        <dbReference type="Proteomes" id="UP001147747"/>
    </source>
</evidence>
<feature type="transmembrane region" description="Helical" evidence="2">
    <location>
        <begin position="344"/>
        <end position="361"/>
    </location>
</feature>
<evidence type="ECO:0000256" key="1">
    <source>
        <dbReference type="SAM" id="MobiDB-lite"/>
    </source>
</evidence>
<dbReference type="Proteomes" id="UP001147747">
    <property type="component" value="Unassembled WGS sequence"/>
</dbReference>
<dbReference type="AlphaFoldDB" id="A0A9W9W317"/>
<evidence type="ECO:0000313" key="4">
    <source>
        <dbReference type="EMBL" id="KAJ5397588.1"/>
    </source>
</evidence>
<proteinExistence type="predicted"/>
<feature type="transmembrane region" description="Helical" evidence="2">
    <location>
        <begin position="404"/>
        <end position="422"/>
    </location>
</feature>
<name>A0A9W9W317_9EURO</name>
<feature type="transmembrane region" description="Helical" evidence="2">
    <location>
        <begin position="470"/>
        <end position="491"/>
    </location>
</feature>
<organism evidence="4 5">
    <name type="scientific">Penicillium cosmopolitanum</name>
    <dbReference type="NCBI Taxonomy" id="1131564"/>
    <lineage>
        <taxon>Eukaryota</taxon>
        <taxon>Fungi</taxon>
        <taxon>Dikarya</taxon>
        <taxon>Ascomycota</taxon>
        <taxon>Pezizomycotina</taxon>
        <taxon>Eurotiomycetes</taxon>
        <taxon>Eurotiomycetidae</taxon>
        <taxon>Eurotiales</taxon>
        <taxon>Aspergillaceae</taxon>
        <taxon>Penicillium</taxon>
    </lineage>
</organism>
<dbReference type="GeneID" id="81369318"/>
<keyword evidence="5" id="KW-1185">Reference proteome</keyword>
<keyword evidence="2" id="KW-1133">Transmembrane helix</keyword>
<reference evidence="4" key="2">
    <citation type="journal article" date="2023" name="IMA Fungus">
        <title>Comparative genomic study of the Penicillium genus elucidates a diverse pangenome and 15 lateral gene transfer events.</title>
        <authorList>
            <person name="Petersen C."/>
            <person name="Sorensen T."/>
            <person name="Nielsen M.R."/>
            <person name="Sondergaard T.E."/>
            <person name="Sorensen J.L."/>
            <person name="Fitzpatrick D.A."/>
            <person name="Frisvad J.C."/>
            <person name="Nielsen K.L."/>
        </authorList>
    </citation>
    <scope>NUCLEOTIDE SEQUENCE</scope>
    <source>
        <strain evidence="4">IBT 29677</strain>
    </source>
</reference>
<evidence type="ECO:0000259" key="3">
    <source>
        <dbReference type="PROSITE" id="PS50820"/>
    </source>
</evidence>
<dbReference type="Gene3D" id="2.170.130.20">
    <property type="entry name" value="LCCL-like domain"/>
    <property type="match status" value="1"/>
</dbReference>
<dbReference type="PROSITE" id="PS50820">
    <property type="entry name" value="LCCL"/>
    <property type="match status" value="1"/>
</dbReference>
<dbReference type="PANTHER" id="PTHR31331">
    <property type="entry name" value="LCCL DOMAIN PROTEIN (AFU_ORTHOLOGUE AFUA_5G08630)"/>
    <property type="match status" value="1"/>
</dbReference>
<feature type="domain" description="LCCL" evidence="3">
    <location>
        <begin position="210"/>
        <end position="312"/>
    </location>
</feature>
<dbReference type="RefSeq" id="XP_056489640.1">
    <property type="nucleotide sequence ID" value="XM_056630338.1"/>
</dbReference>
<protein>
    <recommendedName>
        <fullName evidence="3">LCCL domain-containing protein</fullName>
    </recommendedName>
</protein>
<dbReference type="PANTHER" id="PTHR31331:SF1">
    <property type="entry name" value="CYSTEINE RICH SECRETORY PROTEIN LCCL DOMAIN CONTAINING 2"/>
    <property type="match status" value="1"/>
</dbReference>
<keyword evidence="2" id="KW-0812">Transmembrane</keyword>
<feature type="transmembrane region" description="Helical" evidence="2">
    <location>
        <begin position="434"/>
        <end position="450"/>
    </location>
</feature>
<dbReference type="Pfam" id="PF03815">
    <property type="entry name" value="LCCL"/>
    <property type="match status" value="1"/>
</dbReference>
<feature type="transmembrane region" description="Helical" evidence="2">
    <location>
        <begin position="545"/>
        <end position="564"/>
    </location>
</feature>
<sequence>MRLQLGPVGEKQRDESPPSLSYSDNPISAPERRLNTQYQDAEPEPEPQGTREPRFSNDSIGDIELGNVPLLPDDFDRGNSFDSTLSDLDYQHQDLPKSRVTARDPPFDCSSSWLFYQWLRGPVPPKIYHIEPWFPQWQAAPARLVDRWVKRPTAKIALLVSVLIIWIAIFFSLVKSSISDQEILGYGQPVKLSCHARLWSNATECGLNGDLCRPFDDQSFAFRCPSGCLAAILLEPYTVGAEEYNYRPLVVGGRAFKNNGPMSGHYRGDSSICASALHAGVIDDATGGCGILHRTGLQDKFENVTKNGIASIDFQSNFPMSFKMTRQASSSGSSEAKLVECSDIRWSLFAFTLIVTVILSMSITSPPAFYASIFFIVWFQVAMASDPPSSSGYYSLVSTGLGRFLPGAFVGFVLYYFCVWRTLQNLDAHIDKTVLWLGGCWVGALNTDTFDRIPISRLTPHDLEQQPGAIPALIIIISCLIFITFLQAWGFRCEGRFFSQLRVYGALVLGVLILVAVPNMNLRIHHYILSLLLLPGTTLQTRPSLLFQGILVGLFINGIARWGFDSILQTPASLLDGGRLGTIPPNIDPPQIPDLNHVIFNFPNLPPSVDGIGVVVNDVLRYQEFRSKDKDSIPALDWKREHSGQEEYFRFGYVHINALGGVWYEDFSDPATWRATGQYLIPGPILPRRIARNSWFWFKHHDRPWSVWKDICST</sequence>
<reference evidence="4" key="1">
    <citation type="submission" date="2022-12" db="EMBL/GenBank/DDBJ databases">
        <authorList>
            <person name="Petersen C."/>
        </authorList>
    </citation>
    <scope>NUCLEOTIDE SEQUENCE</scope>
    <source>
        <strain evidence="4">IBT 29677</strain>
    </source>
</reference>
<feature type="transmembrane region" description="Helical" evidence="2">
    <location>
        <begin position="503"/>
        <end position="525"/>
    </location>
</feature>
<dbReference type="EMBL" id="JAPZBU010000006">
    <property type="protein sequence ID" value="KAJ5397588.1"/>
    <property type="molecule type" value="Genomic_DNA"/>
</dbReference>
<dbReference type="InterPro" id="IPR004043">
    <property type="entry name" value="LCCL"/>
</dbReference>
<accession>A0A9W9W317</accession>
<dbReference type="InterPro" id="IPR036609">
    <property type="entry name" value="LCCL_sf"/>
</dbReference>
<keyword evidence="2" id="KW-0472">Membrane</keyword>
<dbReference type="OrthoDB" id="441660at2759"/>
<dbReference type="SUPFAM" id="SSF69848">
    <property type="entry name" value="LCCL domain"/>
    <property type="match status" value="1"/>
</dbReference>
<dbReference type="SMART" id="SM00603">
    <property type="entry name" value="LCCL"/>
    <property type="match status" value="1"/>
</dbReference>
<feature type="region of interest" description="Disordered" evidence="1">
    <location>
        <begin position="1"/>
        <end position="59"/>
    </location>
</feature>
<dbReference type="InterPro" id="IPR051957">
    <property type="entry name" value="CRISP-LCCL_domain"/>
</dbReference>
<gene>
    <name evidence="4" type="ORF">N7509_005701</name>
</gene>
<comment type="caution">
    <text evidence="4">The sequence shown here is derived from an EMBL/GenBank/DDBJ whole genome shotgun (WGS) entry which is preliminary data.</text>
</comment>
<evidence type="ECO:0000256" key="2">
    <source>
        <dbReference type="SAM" id="Phobius"/>
    </source>
</evidence>
<feature type="transmembrane region" description="Helical" evidence="2">
    <location>
        <begin position="156"/>
        <end position="174"/>
    </location>
</feature>